<name>A0AAW1P6R9_9CHLO</name>
<dbReference type="InterPro" id="IPR006592">
    <property type="entry name" value="RNA_pol_N"/>
</dbReference>
<dbReference type="Gene3D" id="3.30.1360.140">
    <property type="match status" value="1"/>
</dbReference>
<dbReference type="CDD" id="cd02584">
    <property type="entry name" value="RNAP_II_Rpb1_C"/>
    <property type="match status" value="1"/>
</dbReference>
<dbReference type="PROSITE" id="PS00115">
    <property type="entry name" value="RNA_POL_II_REPEAT"/>
    <property type="match status" value="7"/>
</dbReference>
<dbReference type="InterPro" id="IPR007083">
    <property type="entry name" value="RNA_pol_Rpb1_4"/>
</dbReference>
<dbReference type="FunFam" id="4.10.860.120:FF:000003">
    <property type="entry name" value="DNA-directed RNA polymerase subunit"/>
    <property type="match status" value="1"/>
</dbReference>
<dbReference type="EC" id="2.7.7.6" evidence="16"/>
<dbReference type="InterPro" id="IPR007073">
    <property type="entry name" value="RNA_pol_Rpb1_7"/>
</dbReference>
<sequence>MDRFPHSNAPVRRVKGIQFGILDPDYVRRWSVGAITSAGTVLNGKPELNGLSDARMGPVDKAGKCSTDGASLLECPGYFGHIELAKPMFHVGFFTTVIKVLRCVSFEGSKLMVDKENPKTKQAMGIRRPAARLAAMLALCGSKRVCDETGAPQPAYKQEGTRIVAEFPKPKGDDALDQEDMADPIERKQEITAEKAHEILKAISDEDCIALGFNPKHARPDWMVLTVLPCPPPAVRPSVVMGGTDRAEDDLTHKLGEIIKANKNLRQQEESGSPQHIINEFSGLLQFHITTYFDNTKPGIAVSMQRSGRPIKSISQRIKGKEGRVRGNLMGKRVDFSARTVISGDPNIAIDELGVPWSIALNLTFPEIVSAHNHARLAKLVENGPFPPPGETGAKHIIRADGRRLDLRFLTKDSDRHLEQGDVVERHLQQGDLVLFNRQPSLHKMSMMGHKVRLLPYSTFRLNLSVTSPYNADFDGDEMNMHVPQTPETRAETREIMMVPRNIVSPQANKPVIGIVQDTLLGCRLMTKRDTFIEADVMMNLLMWLEDWDGTIPMPAILKPKPLWSGKQVISTFLPKRVNVRRKASWYHSRGEQADMSPADAQILISDGMLITGTLDKKTLGASEGSLIHVIWMEEGPEAARAFLSQCQYLTNYWLLQHGFSIGIGDTVADPDTMKDISETINKAKMDVKTLTEKLQNRNLEAQPGRTMVETFEQEVNTVLNKARDDAGTSAQQSLADTNNVVRMVTAGSKGSFINISQMLACVGQQNVEGKRIPFGFSGRTLPHFTKDDLGPESRGFVENSYLRGLTPQELFFHAMGGREGLIDTAVKTSSTGYIQRRLVKAMEDLTIKYDGTVRNSGDNVIQFLYGEDGMDGTAIESQKLAMHTMEESKFRRMFFIDVDSTAPWTPGHWMTQADMEAMRTSPQLRDLLQGEWIQLQSDRVNLKTQISKGGSDSFPLPVNLARLIWNAQKMFACSPMQMQGRADAVKGGKGTDDTLALPAPWEVILKVKELSEKLVVVGGGDPLSLEAQRNATMLFQIHLRSTLSAKRVPAEFKLNREAFEWILGEVDSRFKQAIAFPGESIGTVAAQSIGEPTTQMTLNTFHFAGVSAKNVTLGVPRLTEIINISKNIKTPSLTVFLSEEARYDREKAKAVQCALEWTTLRKVTQATEIFYDPDPTTTVIEDDLEFVHAYFDMPDEELDVTRMSPWLLRIELDREMMLDKKLQMSDVAERINSEFQSELMCIFNDDNAEKLVLRIRILEDEVEKEGVSDHDEQFLKKIESTLLSQVQLQGVGGIRKVFIRQIKSKVADMQGGQGFSEIEEWVLDTEGVNLAEVLAMKDVDSRRTTTNHVVEVVDVLGIEAARNALLKEMRGVIEFDGSYVNYRHLAALCDSMTSRGYFMSITRNGINRTEAGPLGRASFEETVDILFRAAVYGEHDDMRGISENIIMGQLAPTGTGAFDLMLDGDMLQDACEVEVAPDQLSGYWDAMRTPGHNMTPGRSTPGQTPSRMSPSNFMSPNAYSPFHGDMGFSPGPRNVFSPGPGSASPGYQPRSPGYQPQSPGYSPTSPGYSPTSPGYSPTSPSYSPTSPRYSPTSPAYSPTSPAYSPTSPGYSPTSPSYSPTSPSYSPTSPAYSPTSPAYSPTSPAYSPTSPAYSPTSPAYSPTSPAYSPGSPKYSPTSPQYSPTTAGTGSPKYSPTSPTYSPSSPRYSPSEQRYSPSSPKYTPTEQQGYSPTAPAAGSAPATNPTSPPGGRYSPTAPQYSPTTKEGFSPQAEAGDKQPGSPMQEG</sequence>
<dbReference type="InterPro" id="IPR000722">
    <property type="entry name" value="RNA_pol_asu"/>
</dbReference>
<dbReference type="Pfam" id="PF04992">
    <property type="entry name" value="RNA_pol_Rpb1_6"/>
    <property type="match status" value="1"/>
</dbReference>
<evidence type="ECO:0000256" key="18">
    <source>
        <dbReference type="SAM" id="MobiDB-lite"/>
    </source>
</evidence>
<feature type="compositionally biased region" description="Low complexity" evidence="18">
    <location>
        <begin position="1559"/>
        <end position="1672"/>
    </location>
</feature>
<dbReference type="InterPro" id="IPR007081">
    <property type="entry name" value="RNA_pol_Rpb1_5"/>
</dbReference>
<organism evidence="20 21">
    <name type="scientific">Symbiochloris irregularis</name>
    <dbReference type="NCBI Taxonomy" id="706552"/>
    <lineage>
        <taxon>Eukaryota</taxon>
        <taxon>Viridiplantae</taxon>
        <taxon>Chlorophyta</taxon>
        <taxon>core chlorophytes</taxon>
        <taxon>Trebouxiophyceae</taxon>
        <taxon>Trebouxiales</taxon>
        <taxon>Trebouxiaceae</taxon>
        <taxon>Symbiochloris</taxon>
    </lineage>
</organism>
<feature type="compositionally biased region" description="Polar residues" evidence="18">
    <location>
        <begin position="1720"/>
        <end position="1729"/>
    </location>
</feature>
<dbReference type="CDD" id="cd02733">
    <property type="entry name" value="RNAP_II_RPB1_N"/>
    <property type="match status" value="1"/>
</dbReference>
<evidence type="ECO:0000256" key="6">
    <source>
        <dbReference type="ARBA" id="ARBA00022679"/>
    </source>
</evidence>
<reference evidence="20 21" key="1">
    <citation type="journal article" date="2024" name="Nat. Commun.">
        <title>Phylogenomics reveals the evolutionary origins of lichenization in chlorophyte algae.</title>
        <authorList>
            <person name="Puginier C."/>
            <person name="Libourel C."/>
            <person name="Otte J."/>
            <person name="Skaloud P."/>
            <person name="Haon M."/>
            <person name="Grisel S."/>
            <person name="Petersen M."/>
            <person name="Berrin J.G."/>
            <person name="Delaux P.M."/>
            <person name="Dal Grande F."/>
            <person name="Keller J."/>
        </authorList>
    </citation>
    <scope>NUCLEOTIDE SEQUENCE [LARGE SCALE GENOMIC DNA]</scope>
    <source>
        <strain evidence="20 21">SAG 2036</strain>
    </source>
</reference>
<evidence type="ECO:0000256" key="13">
    <source>
        <dbReference type="ARBA" id="ARBA00023163"/>
    </source>
</evidence>
<evidence type="ECO:0000256" key="16">
    <source>
        <dbReference type="RuleBase" id="RU004279"/>
    </source>
</evidence>
<dbReference type="Proteomes" id="UP001465755">
    <property type="component" value="Unassembled WGS sequence"/>
</dbReference>
<evidence type="ECO:0000256" key="17">
    <source>
        <dbReference type="SAM" id="Coils"/>
    </source>
</evidence>
<comment type="catalytic activity">
    <reaction evidence="15 16">
        <text>RNA(n) + a ribonucleoside 5'-triphosphate = RNA(n+1) + diphosphate</text>
        <dbReference type="Rhea" id="RHEA:21248"/>
        <dbReference type="Rhea" id="RHEA-COMP:14527"/>
        <dbReference type="Rhea" id="RHEA-COMP:17342"/>
        <dbReference type="ChEBI" id="CHEBI:33019"/>
        <dbReference type="ChEBI" id="CHEBI:61557"/>
        <dbReference type="ChEBI" id="CHEBI:140395"/>
        <dbReference type="EC" id="2.7.7.6"/>
    </reaction>
</comment>
<keyword evidence="12" id="KW-0238">DNA-binding</keyword>
<dbReference type="Gene3D" id="6.10.250.2940">
    <property type="match status" value="1"/>
</dbReference>
<dbReference type="InterPro" id="IPR007066">
    <property type="entry name" value="RNA_pol_Rpb1_3"/>
</dbReference>
<evidence type="ECO:0000256" key="1">
    <source>
        <dbReference type="ARBA" id="ARBA00004123"/>
    </source>
</evidence>
<dbReference type="FunFam" id="1.10.132.30:FF:000001">
    <property type="entry name" value="DNA-directed RNA polymerase subunit"/>
    <property type="match status" value="1"/>
</dbReference>
<dbReference type="FunFam" id="1.10.150.390:FF:000001">
    <property type="entry name" value="DNA-directed RNA polymerase subunit"/>
    <property type="match status" value="1"/>
</dbReference>
<keyword evidence="10" id="KW-0862">Zinc</keyword>
<keyword evidence="6 16" id="KW-0808">Transferase</keyword>
<dbReference type="Pfam" id="PF05001">
    <property type="entry name" value="RNA_pol_Rpb1_R"/>
    <property type="match status" value="10"/>
</dbReference>
<evidence type="ECO:0000313" key="20">
    <source>
        <dbReference type="EMBL" id="KAK9808301.1"/>
    </source>
</evidence>
<comment type="subcellular location">
    <subcellularLocation>
        <location evidence="1">Nucleus</location>
    </subcellularLocation>
</comment>
<keyword evidence="8" id="KW-0479">Metal-binding</keyword>
<dbReference type="InterPro" id="IPR007075">
    <property type="entry name" value="RNA_pol_Rpb1_6"/>
</dbReference>
<dbReference type="PANTHER" id="PTHR19376:SF37">
    <property type="entry name" value="DNA-DIRECTED RNA POLYMERASE II SUBUNIT RPB1"/>
    <property type="match status" value="1"/>
</dbReference>
<dbReference type="Gene3D" id="2.40.40.20">
    <property type="match status" value="1"/>
</dbReference>
<dbReference type="Gene3D" id="1.10.132.30">
    <property type="match status" value="1"/>
</dbReference>
<dbReference type="SMART" id="SM00663">
    <property type="entry name" value="RPOLA_N"/>
    <property type="match status" value="1"/>
</dbReference>
<evidence type="ECO:0000256" key="14">
    <source>
        <dbReference type="ARBA" id="ARBA00023242"/>
    </source>
</evidence>
<evidence type="ECO:0000256" key="7">
    <source>
        <dbReference type="ARBA" id="ARBA00022695"/>
    </source>
</evidence>
<comment type="caution">
    <text evidence="20">The sequence shown here is derived from an EMBL/GenBank/DDBJ whole genome shotgun (WGS) entry which is preliminary data.</text>
</comment>
<keyword evidence="4" id="KW-0597">Phosphoprotein</keyword>
<evidence type="ECO:0000259" key="19">
    <source>
        <dbReference type="SMART" id="SM00663"/>
    </source>
</evidence>
<dbReference type="PANTHER" id="PTHR19376">
    <property type="entry name" value="DNA-DIRECTED RNA POLYMERASE"/>
    <property type="match status" value="1"/>
</dbReference>
<evidence type="ECO:0000256" key="12">
    <source>
        <dbReference type="ARBA" id="ARBA00023125"/>
    </source>
</evidence>
<keyword evidence="13 16" id="KW-0804">Transcription</keyword>
<keyword evidence="5" id="KW-0934">Plastid</keyword>
<dbReference type="SUPFAM" id="SSF64484">
    <property type="entry name" value="beta and beta-prime subunits of DNA dependent RNA-polymerase"/>
    <property type="match status" value="1"/>
</dbReference>
<feature type="compositionally biased region" description="Polar residues" evidence="18">
    <location>
        <begin position="1497"/>
        <end position="1519"/>
    </location>
</feature>
<feature type="coiled-coil region" evidence="17">
    <location>
        <begin position="674"/>
        <end position="701"/>
    </location>
</feature>
<gene>
    <name evidence="20" type="ORF">WJX73_009827</name>
</gene>
<dbReference type="Pfam" id="PF04983">
    <property type="entry name" value="RNA_pol_Rpb1_3"/>
    <property type="match status" value="1"/>
</dbReference>
<keyword evidence="21" id="KW-1185">Reference proteome</keyword>
<evidence type="ECO:0000256" key="8">
    <source>
        <dbReference type="ARBA" id="ARBA00022723"/>
    </source>
</evidence>
<dbReference type="GO" id="GO:0005665">
    <property type="term" value="C:RNA polymerase II, core complex"/>
    <property type="evidence" value="ECO:0007669"/>
    <property type="project" value="TreeGrafter"/>
</dbReference>
<keyword evidence="17" id="KW-0175">Coiled coil</keyword>
<dbReference type="Gene3D" id="1.10.150.390">
    <property type="match status" value="1"/>
</dbReference>
<feature type="region of interest" description="Disordered" evidence="18">
    <location>
        <begin position="1485"/>
        <end position="1785"/>
    </location>
</feature>
<dbReference type="InterPro" id="IPR042102">
    <property type="entry name" value="RNA_pol_Rpb1_3_sf"/>
</dbReference>
<comment type="similarity">
    <text evidence="2">Belongs to the RNA polymerase beta' chain family. RpoC1 subfamily.</text>
</comment>
<dbReference type="GO" id="GO:0046872">
    <property type="term" value="F:metal ion binding"/>
    <property type="evidence" value="ECO:0007669"/>
    <property type="project" value="UniProtKB-KW"/>
</dbReference>
<keyword evidence="9" id="KW-0677">Repeat</keyword>
<evidence type="ECO:0000256" key="11">
    <source>
        <dbReference type="ARBA" id="ARBA00022842"/>
    </source>
</evidence>
<dbReference type="FunFam" id="3.30.1360.140:FF:000001">
    <property type="entry name" value="DNA-directed RNA polymerase subunit"/>
    <property type="match status" value="1"/>
</dbReference>
<protein>
    <recommendedName>
        <fullName evidence="16">DNA-directed RNA polymerase subunit</fullName>
        <ecNumber evidence="16">2.7.7.6</ecNumber>
    </recommendedName>
</protein>
<dbReference type="InterPro" id="IPR038593">
    <property type="entry name" value="RNA_pol_Rpb1_7_sf"/>
</dbReference>
<proteinExistence type="inferred from homology"/>
<evidence type="ECO:0000256" key="3">
    <source>
        <dbReference type="ARBA" id="ARBA00022478"/>
    </source>
</evidence>
<comment type="function">
    <text evidence="16">DNA-dependent RNA polymerase catalyzes the transcription of DNA into RNA using the four ribonucleoside triphosphates as substrates.</text>
</comment>
<keyword evidence="14" id="KW-0539">Nucleus</keyword>
<dbReference type="FunFam" id="2.40.40.20:FF:000019">
    <property type="entry name" value="DNA-directed RNA polymerase II subunit RPB1"/>
    <property type="match status" value="1"/>
</dbReference>
<dbReference type="Pfam" id="PF04997">
    <property type="entry name" value="RNA_pol_Rpb1_1"/>
    <property type="match status" value="1"/>
</dbReference>
<dbReference type="Gene3D" id="1.10.274.100">
    <property type="entry name" value="RNA polymerase Rpb1, domain 3"/>
    <property type="match status" value="1"/>
</dbReference>
<dbReference type="InterPro" id="IPR000684">
    <property type="entry name" value="RNA_pol_II_repeat_euk"/>
</dbReference>
<evidence type="ECO:0000256" key="5">
    <source>
        <dbReference type="ARBA" id="ARBA00022640"/>
    </source>
</evidence>
<accession>A0AAW1P6R9</accession>
<evidence type="ECO:0000313" key="21">
    <source>
        <dbReference type="Proteomes" id="UP001465755"/>
    </source>
</evidence>
<keyword evidence="7 16" id="KW-0548">Nucleotidyltransferase</keyword>
<feature type="compositionally biased region" description="Low complexity" evidence="18">
    <location>
        <begin position="1690"/>
        <end position="1719"/>
    </location>
</feature>
<dbReference type="NCBIfam" id="NF006336">
    <property type="entry name" value="PRK08566.1"/>
    <property type="match status" value="1"/>
</dbReference>
<dbReference type="InterPro" id="IPR038120">
    <property type="entry name" value="Rpb1_funnel_sf"/>
</dbReference>
<dbReference type="Pfam" id="PF00623">
    <property type="entry name" value="RNA_pol_Rpb1_2"/>
    <property type="match status" value="1"/>
</dbReference>
<feature type="domain" description="RNA polymerase N-terminal" evidence="19">
    <location>
        <begin position="221"/>
        <end position="527"/>
    </location>
</feature>
<feature type="compositionally biased region" description="Low complexity" evidence="18">
    <location>
        <begin position="1730"/>
        <end position="1750"/>
    </location>
</feature>
<dbReference type="Pfam" id="PF04990">
    <property type="entry name" value="RNA_pol_Rpb1_7"/>
    <property type="match status" value="1"/>
</dbReference>
<keyword evidence="3 16" id="KW-0240">DNA-directed RNA polymerase</keyword>
<dbReference type="InterPro" id="IPR044893">
    <property type="entry name" value="RNA_pol_Rpb1_clamp_domain"/>
</dbReference>
<dbReference type="FunFam" id="1.10.274.100:FF:000001">
    <property type="entry name" value="DNA-directed RNA polymerase subunit"/>
    <property type="match status" value="1"/>
</dbReference>
<dbReference type="Gene3D" id="4.10.860.120">
    <property type="entry name" value="RNA polymerase II, clamp domain"/>
    <property type="match status" value="2"/>
</dbReference>
<dbReference type="Gene3D" id="6.20.50.80">
    <property type="match status" value="1"/>
</dbReference>
<dbReference type="Pfam" id="PF04998">
    <property type="entry name" value="RNA_pol_Rpb1_5"/>
    <property type="match status" value="1"/>
</dbReference>
<dbReference type="Pfam" id="PF05000">
    <property type="entry name" value="RNA_pol_Rpb1_4"/>
    <property type="match status" value="1"/>
</dbReference>
<evidence type="ECO:0000256" key="15">
    <source>
        <dbReference type="ARBA" id="ARBA00048552"/>
    </source>
</evidence>
<evidence type="ECO:0000256" key="2">
    <source>
        <dbReference type="ARBA" id="ARBA00007207"/>
    </source>
</evidence>
<dbReference type="GO" id="GO:0006366">
    <property type="term" value="P:transcription by RNA polymerase II"/>
    <property type="evidence" value="ECO:0007669"/>
    <property type="project" value="InterPro"/>
</dbReference>
<dbReference type="Gene3D" id="3.30.1490.180">
    <property type="entry name" value="RNA polymerase ii"/>
    <property type="match status" value="1"/>
</dbReference>
<dbReference type="EMBL" id="JALJOQ010000025">
    <property type="protein sequence ID" value="KAK9808301.1"/>
    <property type="molecule type" value="Genomic_DNA"/>
</dbReference>
<feature type="compositionally biased region" description="Polar residues" evidence="18">
    <location>
        <begin position="1755"/>
        <end position="1765"/>
    </location>
</feature>
<evidence type="ECO:0000256" key="10">
    <source>
        <dbReference type="ARBA" id="ARBA00022833"/>
    </source>
</evidence>
<keyword evidence="11" id="KW-0460">Magnesium</keyword>
<evidence type="ECO:0000256" key="4">
    <source>
        <dbReference type="ARBA" id="ARBA00022553"/>
    </source>
</evidence>
<dbReference type="InterPro" id="IPR007080">
    <property type="entry name" value="RNA_pol_Rpb1_1"/>
</dbReference>
<evidence type="ECO:0000256" key="9">
    <source>
        <dbReference type="ARBA" id="ARBA00022737"/>
    </source>
</evidence>
<dbReference type="GO" id="GO:0003677">
    <property type="term" value="F:DNA binding"/>
    <property type="evidence" value="ECO:0007669"/>
    <property type="project" value="UniProtKB-KW"/>
</dbReference>
<dbReference type="InterPro" id="IPR045867">
    <property type="entry name" value="DNA-dir_RpoC_beta_prime"/>
</dbReference>
<feature type="compositionally biased region" description="Polar residues" evidence="18">
    <location>
        <begin position="1674"/>
        <end position="1688"/>
    </location>
</feature>
<dbReference type="GO" id="GO:0003899">
    <property type="term" value="F:DNA-directed RNA polymerase activity"/>
    <property type="evidence" value="ECO:0007669"/>
    <property type="project" value="UniProtKB-EC"/>
</dbReference>